<reference evidence="3" key="1">
    <citation type="submission" date="2020-12" db="EMBL/GenBank/DDBJ databases">
        <authorList>
            <consortium name="Molecular Ecology Group"/>
        </authorList>
    </citation>
    <scope>NUCLEOTIDE SEQUENCE</scope>
    <source>
        <strain evidence="3">TBG_1078</strain>
    </source>
</reference>
<feature type="transmembrane region" description="Helical" evidence="2">
    <location>
        <begin position="12"/>
        <end position="33"/>
    </location>
</feature>
<dbReference type="EMBL" id="CAJHUB010000649">
    <property type="protein sequence ID" value="CAD7668350.1"/>
    <property type="molecule type" value="Genomic_DNA"/>
</dbReference>
<comment type="caution">
    <text evidence="3">The sequence shown here is derived from an EMBL/GenBank/DDBJ whole genome shotgun (WGS) entry which is preliminary data.</text>
</comment>
<dbReference type="AlphaFoldDB" id="A0A811XW22"/>
<keyword evidence="2" id="KW-1133">Transmembrane helix</keyword>
<evidence type="ECO:0000313" key="4">
    <source>
        <dbReference type="Proteomes" id="UP000645828"/>
    </source>
</evidence>
<proteinExistence type="predicted"/>
<sequence>MNSSWSKTKQEISAAWVCCLLAIIVLICTTKLAMIRGAFQKVLGSLEGADSCHPWVGPPGGATRGSRQSWMLTCLHPWPSPPTTASCFLFTALRGTCGDITASIADVPCVSPGAGGIHGGKPSDRARPGSPEVPGCAWASSLAAGGLCTPSLTCGAGDQGWASSPPRGCTVARQQAISRCPMWPAQLSQQEVFSGVSFLFLGGRGWGLRGWAGEGSLWAWAGPWSPTSPPGEASPAPRRPAGPPDGLRGQ</sequence>
<keyword evidence="4" id="KW-1185">Reference proteome</keyword>
<name>A0A811XW22_NYCPR</name>
<evidence type="ECO:0000256" key="2">
    <source>
        <dbReference type="SAM" id="Phobius"/>
    </source>
</evidence>
<keyword evidence="2" id="KW-0472">Membrane</keyword>
<gene>
    <name evidence="3" type="ORF">NYPRO_LOCUS1592</name>
</gene>
<feature type="region of interest" description="Disordered" evidence="1">
    <location>
        <begin position="222"/>
        <end position="250"/>
    </location>
</feature>
<evidence type="ECO:0000313" key="3">
    <source>
        <dbReference type="EMBL" id="CAD7668350.1"/>
    </source>
</evidence>
<accession>A0A811XW22</accession>
<keyword evidence="2" id="KW-0812">Transmembrane</keyword>
<protein>
    <submittedName>
        <fullName evidence="3">(raccoon dog) hypothetical protein</fullName>
    </submittedName>
</protein>
<organism evidence="3 4">
    <name type="scientific">Nyctereutes procyonoides</name>
    <name type="common">Raccoon dog</name>
    <name type="synonym">Canis procyonoides</name>
    <dbReference type="NCBI Taxonomy" id="34880"/>
    <lineage>
        <taxon>Eukaryota</taxon>
        <taxon>Metazoa</taxon>
        <taxon>Chordata</taxon>
        <taxon>Craniata</taxon>
        <taxon>Vertebrata</taxon>
        <taxon>Euteleostomi</taxon>
        <taxon>Mammalia</taxon>
        <taxon>Eutheria</taxon>
        <taxon>Laurasiatheria</taxon>
        <taxon>Carnivora</taxon>
        <taxon>Caniformia</taxon>
        <taxon>Canidae</taxon>
        <taxon>Nyctereutes</taxon>
    </lineage>
</organism>
<dbReference type="Proteomes" id="UP000645828">
    <property type="component" value="Unassembled WGS sequence"/>
</dbReference>
<evidence type="ECO:0000256" key="1">
    <source>
        <dbReference type="SAM" id="MobiDB-lite"/>
    </source>
</evidence>